<evidence type="ECO:0000313" key="4">
    <source>
        <dbReference type="Proteomes" id="UP000236178"/>
    </source>
</evidence>
<feature type="region of interest" description="Disordered" evidence="1">
    <location>
        <begin position="234"/>
        <end position="364"/>
    </location>
</feature>
<evidence type="ECO:0000256" key="1">
    <source>
        <dbReference type="SAM" id="MobiDB-lite"/>
    </source>
</evidence>
<proteinExistence type="predicted"/>
<dbReference type="OrthoDB" id="4655582at2"/>
<feature type="compositionally biased region" description="Low complexity" evidence="1">
    <location>
        <begin position="250"/>
        <end position="327"/>
    </location>
</feature>
<evidence type="ECO:0000259" key="2">
    <source>
        <dbReference type="Pfam" id="PF20568"/>
    </source>
</evidence>
<accession>A0A2I0SED0</accession>
<feature type="compositionally biased region" description="Low complexity" evidence="1">
    <location>
        <begin position="339"/>
        <end position="364"/>
    </location>
</feature>
<keyword evidence="4" id="KW-1185">Reference proteome</keyword>
<reference evidence="3 4" key="1">
    <citation type="submission" date="2017-12" db="EMBL/GenBank/DDBJ databases">
        <title>Streptomyces populusis sp. nov., a novel endophytic actinobacterium isolated from stems of Populus adenopoda Maxim.</title>
        <authorList>
            <person name="Wang Z."/>
        </authorList>
    </citation>
    <scope>NUCLEOTIDE SEQUENCE [LARGE SCALE GENOMIC DNA]</scope>
    <source>
        <strain evidence="3 4">A249</strain>
    </source>
</reference>
<dbReference type="InterPro" id="IPR046704">
    <property type="entry name" value="DUF6777"/>
</dbReference>
<evidence type="ECO:0000313" key="3">
    <source>
        <dbReference type="EMBL" id="PKT68242.1"/>
    </source>
</evidence>
<dbReference type="AlphaFoldDB" id="A0A2I0SED0"/>
<dbReference type="Proteomes" id="UP000236178">
    <property type="component" value="Unassembled WGS sequence"/>
</dbReference>
<dbReference type="EMBL" id="PJOS01000121">
    <property type="protein sequence ID" value="PKT68242.1"/>
    <property type="molecule type" value="Genomic_DNA"/>
</dbReference>
<feature type="domain" description="DUF6777" evidence="2">
    <location>
        <begin position="73"/>
        <end position="234"/>
    </location>
</feature>
<feature type="region of interest" description="Disordered" evidence="1">
    <location>
        <begin position="34"/>
        <end position="69"/>
    </location>
</feature>
<protein>
    <recommendedName>
        <fullName evidence="2">DUF6777 domain-containing protein</fullName>
    </recommendedName>
</protein>
<feature type="compositionally biased region" description="Basic and acidic residues" evidence="1">
    <location>
        <begin position="234"/>
        <end position="245"/>
    </location>
</feature>
<sequence>MITGVVAAAVILGLIFTTNNGGGVKNTGSEVFLQSANETGPDPFTESTANDTSTAPQTPATPAATAPANTTLAVSGNAPGLYGGTRNVSSCDVEKQISALKADPAKNRAFASVEGIQPNEVPAYLRSLTPVQLRMDTRVTNHGYRNGGPTSYQAVLQTGTAVLVDSRGVPRVRCACGNPLLTPVPQQGTPRTTGDSWPGYDSKRVVAVAPSRTTIDVFVIYDPKHDEWVARHRGDDVHHDKETRPPAHPSPSVSVSGSASPCGPKPASGSPCPSTSTSPSSESSSPSSSSSKPSSSESSSSKPSSSESSSSKPSSSKPSSVKPESPSSEPPSSEPPPSVSEAPPASGSSSSEGVSPVSPVSPAQ</sequence>
<organism evidence="3 4">
    <name type="scientific">Streptomyces populi</name>
    <dbReference type="NCBI Taxonomy" id="2058924"/>
    <lineage>
        <taxon>Bacteria</taxon>
        <taxon>Bacillati</taxon>
        <taxon>Actinomycetota</taxon>
        <taxon>Actinomycetes</taxon>
        <taxon>Kitasatosporales</taxon>
        <taxon>Streptomycetaceae</taxon>
        <taxon>Streptomyces</taxon>
    </lineage>
</organism>
<dbReference type="Pfam" id="PF20568">
    <property type="entry name" value="DUF6777"/>
    <property type="match status" value="1"/>
</dbReference>
<comment type="caution">
    <text evidence="3">The sequence shown here is derived from an EMBL/GenBank/DDBJ whole genome shotgun (WGS) entry which is preliminary data.</text>
</comment>
<feature type="compositionally biased region" description="Pro residues" evidence="1">
    <location>
        <begin position="328"/>
        <end position="338"/>
    </location>
</feature>
<name>A0A2I0SED0_9ACTN</name>
<gene>
    <name evidence="3" type="ORF">CW362_36145</name>
</gene>
<feature type="compositionally biased region" description="Low complexity" evidence="1">
    <location>
        <begin position="52"/>
        <end position="69"/>
    </location>
</feature>